<protein>
    <submittedName>
        <fullName evidence="2">Uncharacterized protein</fullName>
    </submittedName>
</protein>
<proteinExistence type="predicted"/>
<evidence type="ECO:0000256" key="1">
    <source>
        <dbReference type="SAM" id="MobiDB-lite"/>
    </source>
</evidence>
<sequence>MSVTSPRPPGGRGSRHPVRAIASGGAPPDVVWGRSASYGRHSADSDNAASTRAGRRGPVSRDGAYARAAAVRLPAPVTRRHMGIRVLWMKCFNARCACLDRCEERHLRSL</sequence>
<name>A0ABP7EUN0_9ACTN</name>
<evidence type="ECO:0000313" key="2">
    <source>
        <dbReference type="EMBL" id="GAA3724686.1"/>
    </source>
</evidence>
<comment type="caution">
    <text evidence="2">The sequence shown here is derived from an EMBL/GenBank/DDBJ whole genome shotgun (WGS) entry which is preliminary data.</text>
</comment>
<keyword evidence="3" id="KW-1185">Reference proteome</keyword>
<dbReference type="Proteomes" id="UP001499884">
    <property type="component" value="Unassembled WGS sequence"/>
</dbReference>
<accession>A0ABP7EUN0</accession>
<reference evidence="3" key="1">
    <citation type="journal article" date="2019" name="Int. J. Syst. Evol. Microbiol.">
        <title>The Global Catalogue of Microorganisms (GCM) 10K type strain sequencing project: providing services to taxonomists for standard genome sequencing and annotation.</title>
        <authorList>
            <consortium name="The Broad Institute Genomics Platform"/>
            <consortium name="The Broad Institute Genome Sequencing Center for Infectious Disease"/>
            <person name="Wu L."/>
            <person name="Ma J."/>
        </authorList>
    </citation>
    <scope>NUCLEOTIDE SEQUENCE [LARGE SCALE GENOMIC DNA]</scope>
    <source>
        <strain evidence="3">JCM 30846</strain>
    </source>
</reference>
<feature type="region of interest" description="Disordered" evidence="1">
    <location>
        <begin position="1"/>
        <end position="61"/>
    </location>
</feature>
<gene>
    <name evidence="2" type="ORF">GCM10023082_23330</name>
</gene>
<evidence type="ECO:0000313" key="3">
    <source>
        <dbReference type="Proteomes" id="UP001499884"/>
    </source>
</evidence>
<organism evidence="2 3">
    <name type="scientific">Streptomyces tremellae</name>
    <dbReference type="NCBI Taxonomy" id="1124239"/>
    <lineage>
        <taxon>Bacteria</taxon>
        <taxon>Bacillati</taxon>
        <taxon>Actinomycetota</taxon>
        <taxon>Actinomycetes</taxon>
        <taxon>Kitasatosporales</taxon>
        <taxon>Streptomycetaceae</taxon>
        <taxon>Streptomyces</taxon>
    </lineage>
</organism>
<dbReference type="EMBL" id="BAABEP010000012">
    <property type="protein sequence ID" value="GAA3724686.1"/>
    <property type="molecule type" value="Genomic_DNA"/>
</dbReference>